<dbReference type="Proteomes" id="UP000765509">
    <property type="component" value="Unassembled WGS sequence"/>
</dbReference>
<protein>
    <submittedName>
        <fullName evidence="1">Uncharacterized protein</fullName>
    </submittedName>
</protein>
<accession>A0A9Q3JEG7</accession>
<dbReference type="AlphaFoldDB" id="A0A9Q3JEG7"/>
<evidence type="ECO:0000313" key="1">
    <source>
        <dbReference type="EMBL" id="MBW0560907.1"/>
    </source>
</evidence>
<reference evidence="1" key="1">
    <citation type="submission" date="2021-03" db="EMBL/GenBank/DDBJ databases">
        <title>Draft genome sequence of rust myrtle Austropuccinia psidii MF-1, a brazilian biotype.</title>
        <authorList>
            <person name="Quecine M.C."/>
            <person name="Pachon D.M.R."/>
            <person name="Bonatelli M.L."/>
            <person name="Correr F.H."/>
            <person name="Franceschini L.M."/>
            <person name="Leite T.F."/>
            <person name="Margarido G.R.A."/>
            <person name="Almeida C.A."/>
            <person name="Ferrarezi J.A."/>
            <person name="Labate C.A."/>
        </authorList>
    </citation>
    <scope>NUCLEOTIDE SEQUENCE</scope>
    <source>
        <strain evidence="1">MF-1</strain>
    </source>
</reference>
<evidence type="ECO:0000313" key="2">
    <source>
        <dbReference type="Proteomes" id="UP000765509"/>
    </source>
</evidence>
<dbReference type="EMBL" id="AVOT02070216">
    <property type="protein sequence ID" value="MBW0560907.1"/>
    <property type="molecule type" value="Genomic_DNA"/>
</dbReference>
<keyword evidence="2" id="KW-1185">Reference proteome</keyword>
<gene>
    <name evidence="1" type="ORF">O181_100622</name>
</gene>
<proteinExistence type="predicted"/>
<sequence>MTGALLSVDSCTGQTLSILEKGWNTRLPADILRKDLIDIDPTASSFKVMLDKVKHHAKRMMNDSFEYVKQKWDKSQKVPDFKVGDLVLVSTLNFSNIKGQKKPKDSYVGPFVIVSLHGTNALCEP</sequence>
<comment type="caution">
    <text evidence="1">The sequence shown here is derived from an EMBL/GenBank/DDBJ whole genome shotgun (WGS) entry which is preliminary data.</text>
</comment>
<organism evidence="1 2">
    <name type="scientific">Austropuccinia psidii MF-1</name>
    <dbReference type="NCBI Taxonomy" id="1389203"/>
    <lineage>
        <taxon>Eukaryota</taxon>
        <taxon>Fungi</taxon>
        <taxon>Dikarya</taxon>
        <taxon>Basidiomycota</taxon>
        <taxon>Pucciniomycotina</taxon>
        <taxon>Pucciniomycetes</taxon>
        <taxon>Pucciniales</taxon>
        <taxon>Sphaerophragmiaceae</taxon>
        <taxon>Austropuccinia</taxon>
    </lineage>
</organism>
<name>A0A9Q3JEG7_9BASI</name>